<keyword evidence="1" id="KW-0812">Transmembrane</keyword>
<dbReference type="OrthoDB" id="3353364at2759"/>
<name>A0A5C3LKC2_9AGAR</name>
<feature type="transmembrane region" description="Helical" evidence="1">
    <location>
        <begin position="53"/>
        <end position="75"/>
    </location>
</feature>
<dbReference type="AlphaFoldDB" id="A0A5C3LKC2"/>
<accession>A0A5C3LKC2</accession>
<gene>
    <name evidence="3" type="ORF">BDQ12DRAFT_739019</name>
</gene>
<sequence>MPTSEQLAAGEKDGQDHFTVLTAHKRCIRFCVFVWDYFMNLPKEIECIWKKKFSYVSVLYILNRYYGLLQFAVSVPLYTTPITHAISIHTCLKMILWQPIGAQITTIISHIIMGARVYALYDGSKIILMILGLLMVAEYVVQSISMTVFIPAPSPMPEVTFPCVATGPTRWLIAFWVMPLIYDTVTFAMTLLKSVEHWRNQVSSSTLSLLFRDGLIYFSTIFTMNLINVVLFVTQNPNLKVINIPSTSMLNVIMSCRLILNLREPRPTAIVDDQDSNPDSFQFERNMSMRQLSAQQASYQISKASIAPSGRFTVKNSADNNNQC</sequence>
<dbReference type="EMBL" id="ML213656">
    <property type="protein sequence ID" value="TFK33082.1"/>
    <property type="molecule type" value="Genomic_DNA"/>
</dbReference>
<evidence type="ECO:0000313" key="4">
    <source>
        <dbReference type="Proteomes" id="UP000308652"/>
    </source>
</evidence>
<keyword evidence="1" id="KW-1133">Transmembrane helix</keyword>
<evidence type="ECO:0000259" key="2">
    <source>
        <dbReference type="Pfam" id="PF20151"/>
    </source>
</evidence>
<evidence type="ECO:0000313" key="3">
    <source>
        <dbReference type="EMBL" id="TFK33082.1"/>
    </source>
</evidence>
<dbReference type="Pfam" id="PF20151">
    <property type="entry name" value="DUF6533"/>
    <property type="match status" value="1"/>
</dbReference>
<proteinExistence type="predicted"/>
<evidence type="ECO:0000256" key="1">
    <source>
        <dbReference type="SAM" id="Phobius"/>
    </source>
</evidence>
<keyword evidence="4" id="KW-1185">Reference proteome</keyword>
<organism evidence="3 4">
    <name type="scientific">Crucibulum laeve</name>
    <dbReference type="NCBI Taxonomy" id="68775"/>
    <lineage>
        <taxon>Eukaryota</taxon>
        <taxon>Fungi</taxon>
        <taxon>Dikarya</taxon>
        <taxon>Basidiomycota</taxon>
        <taxon>Agaricomycotina</taxon>
        <taxon>Agaricomycetes</taxon>
        <taxon>Agaricomycetidae</taxon>
        <taxon>Agaricales</taxon>
        <taxon>Agaricineae</taxon>
        <taxon>Nidulariaceae</taxon>
        <taxon>Crucibulum</taxon>
    </lineage>
</organism>
<feature type="domain" description="DUF6533" evidence="2">
    <location>
        <begin position="30"/>
        <end position="69"/>
    </location>
</feature>
<protein>
    <recommendedName>
        <fullName evidence="2">DUF6533 domain-containing protein</fullName>
    </recommendedName>
</protein>
<feature type="transmembrane region" description="Helical" evidence="1">
    <location>
        <begin position="126"/>
        <end position="151"/>
    </location>
</feature>
<feature type="transmembrane region" description="Helical" evidence="1">
    <location>
        <begin position="95"/>
        <end position="119"/>
    </location>
</feature>
<reference evidence="3 4" key="1">
    <citation type="journal article" date="2019" name="Nat. Ecol. Evol.">
        <title>Megaphylogeny resolves global patterns of mushroom evolution.</title>
        <authorList>
            <person name="Varga T."/>
            <person name="Krizsan K."/>
            <person name="Foldi C."/>
            <person name="Dima B."/>
            <person name="Sanchez-Garcia M."/>
            <person name="Sanchez-Ramirez S."/>
            <person name="Szollosi G.J."/>
            <person name="Szarkandi J.G."/>
            <person name="Papp V."/>
            <person name="Albert L."/>
            <person name="Andreopoulos W."/>
            <person name="Angelini C."/>
            <person name="Antonin V."/>
            <person name="Barry K.W."/>
            <person name="Bougher N.L."/>
            <person name="Buchanan P."/>
            <person name="Buyck B."/>
            <person name="Bense V."/>
            <person name="Catcheside P."/>
            <person name="Chovatia M."/>
            <person name="Cooper J."/>
            <person name="Damon W."/>
            <person name="Desjardin D."/>
            <person name="Finy P."/>
            <person name="Geml J."/>
            <person name="Haridas S."/>
            <person name="Hughes K."/>
            <person name="Justo A."/>
            <person name="Karasinski D."/>
            <person name="Kautmanova I."/>
            <person name="Kiss B."/>
            <person name="Kocsube S."/>
            <person name="Kotiranta H."/>
            <person name="LaButti K.M."/>
            <person name="Lechner B.E."/>
            <person name="Liimatainen K."/>
            <person name="Lipzen A."/>
            <person name="Lukacs Z."/>
            <person name="Mihaltcheva S."/>
            <person name="Morgado L.N."/>
            <person name="Niskanen T."/>
            <person name="Noordeloos M.E."/>
            <person name="Ohm R.A."/>
            <person name="Ortiz-Santana B."/>
            <person name="Ovrebo C."/>
            <person name="Racz N."/>
            <person name="Riley R."/>
            <person name="Savchenko A."/>
            <person name="Shiryaev A."/>
            <person name="Soop K."/>
            <person name="Spirin V."/>
            <person name="Szebenyi C."/>
            <person name="Tomsovsky M."/>
            <person name="Tulloss R.E."/>
            <person name="Uehling J."/>
            <person name="Grigoriev I.V."/>
            <person name="Vagvolgyi C."/>
            <person name="Papp T."/>
            <person name="Martin F.M."/>
            <person name="Miettinen O."/>
            <person name="Hibbett D.S."/>
            <person name="Nagy L.G."/>
        </authorList>
    </citation>
    <scope>NUCLEOTIDE SEQUENCE [LARGE SCALE GENOMIC DNA]</scope>
    <source>
        <strain evidence="3 4">CBS 166.37</strain>
    </source>
</reference>
<feature type="transmembrane region" description="Helical" evidence="1">
    <location>
        <begin position="214"/>
        <end position="235"/>
    </location>
</feature>
<dbReference type="InterPro" id="IPR045340">
    <property type="entry name" value="DUF6533"/>
</dbReference>
<feature type="transmembrane region" description="Helical" evidence="1">
    <location>
        <begin position="171"/>
        <end position="193"/>
    </location>
</feature>
<dbReference type="Proteomes" id="UP000308652">
    <property type="component" value="Unassembled WGS sequence"/>
</dbReference>
<keyword evidence="1" id="KW-0472">Membrane</keyword>